<dbReference type="SMART" id="SM00387">
    <property type="entry name" value="HATPase_c"/>
    <property type="match status" value="1"/>
</dbReference>
<dbReference type="FunFam" id="1.10.287.130:FF:000049">
    <property type="entry name" value="C4-dicarboxylate transport sensor protein DctB"/>
    <property type="match status" value="1"/>
</dbReference>
<evidence type="ECO:0000256" key="5">
    <source>
        <dbReference type="ARBA" id="ARBA00022519"/>
    </source>
</evidence>
<dbReference type="SUPFAM" id="SSF47384">
    <property type="entry name" value="Homodimeric domain of signal transducing histidine kinase"/>
    <property type="match status" value="1"/>
</dbReference>
<feature type="transmembrane region" description="Helical" evidence="18">
    <location>
        <begin position="280"/>
        <end position="301"/>
    </location>
</feature>
<evidence type="ECO:0000313" key="20">
    <source>
        <dbReference type="EMBL" id="SMX28496.1"/>
    </source>
</evidence>
<dbReference type="Gene3D" id="1.10.287.130">
    <property type="match status" value="1"/>
</dbReference>
<dbReference type="Gene3D" id="3.30.565.10">
    <property type="entry name" value="Histidine kinase-like ATPase, C-terminal domain"/>
    <property type="match status" value="1"/>
</dbReference>
<keyword evidence="17" id="KW-0175">Coiled coil</keyword>
<evidence type="ECO:0000256" key="7">
    <source>
        <dbReference type="ARBA" id="ARBA00022679"/>
    </source>
</evidence>
<evidence type="ECO:0000256" key="18">
    <source>
        <dbReference type="SAM" id="Phobius"/>
    </source>
</evidence>
<dbReference type="GO" id="GO:0000155">
    <property type="term" value="F:phosphorelay sensor kinase activity"/>
    <property type="evidence" value="ECO:0007669"/>
    <property type="project" value="InterPro"/>
</dbReference>
<dbReference type="InterPro" id="IPR003661">
    <property type="entry name" value="HisK_dim/P_dom"/>
</dbReference>
<evidence type="ECO:0000256" key="6">
    <source>
        <dbReference type="ARBA" id="ARBA00022553"/>
    </source>
</evidence>
<evidence type="ECO:0000259" key="19">
    <source>
        <dbReference type="PROSITE" id="PS50109"/>
    </source>
</evidence>
<dbReference type="PROSITE" id="PS50109">
    <property type="entry name" value="HIS_KIN"/>
    <property type="match status" value="1"/>
</dbReference>
<dbReference type="InterPro" id="IPR036890">
    <property type="entry name" value="HATPase_C_sf"/>
</dbReference>
<dbReference type="Gene3D" id="3.30.450.20">
    <property type="entry name" value="PAS domain"/>
    <property type="match status" value="1"/>
</dbReference>
<dbReference type="InterPro" id="IPR036097">
    <property type="entry name" value="HisK_dim/P_sf"/>
</dbReference>
<dbReference type="EMBL" id="FXXP01000002">
    <property type="protein sequence ID" value="SMX28496.1"/>
    <property type="molecule type" value="Genomic_DNA"/>
</dbReference>
<sequence length="582" mass="63021">MVQTLMTHRSSLRTLGIALYLLCVAAVTWGAWSYSYAQALGQIAARGESDLALASDRLVAGLLRYRSTAVLLSDHPALADLHSGGLRAAADNLLLETVDKTGAMMALYLDRDGQVLAASHQGDDRERSIAPVFLRASDGALGASHGISDQFGRRAYYFASPSFEETGGVRGILVVAVDIDRLEQEWRASRPAVFFSDDLGQIFVTSRSELLFWKKGLRGFVDPAGELHEVRIETESGHDFWHQSLSPYVPSTALYLKQPLPVIGMTGEALLDVGPAQRLAGLQTGIVAVLGLVLGAVLVVADIRRRTLARANVILETRVRDRTQDLEQANDALRHEVKERQDAEAALRKAQADLVQAGKLSALGQMSAGISHELNQPLMAIRQYAENGESFLTRGRPEKAGENLSRISQLATRAARIITNLRAFARNENEPMGKVDLVGVIQSAVELTEARLASDGVTLDWDPKATKGPVYARGGEVRLSQVFVNLINNAADAMAGLEQKSIRIEINNGEQLSVNVSDSGPGIADPDRIFEPFYSTKEVGEGMGLGLSISYGLVQSFGGQIRGSNAEHGAMFTVELEYWSSD</sequence>
<dbReference type="GO" id="GO:0005886">
    <property type="term" value="C:plasma membrane"/>
    <property type="evidence" value="ECO:0007669"/>
    <property type="project" value="UniProtKB-SubCell"/>
</dbReference>
<keyword evidence="6" id="KW-0597">Phosphoprotein</keyword>
<dbReference type="Pfam" id="PF00512">
    <property type="entry name" value="HisKA"/>
    <property type="match status" value="1"/>
</dbReference>
<dbReference type="Pfam" id="PF02518">
    <property type="entry name" value="HATPase_c"/>
    <property type="match status" value="1"/>
</dbReference>
<dbReference type="InterPro" id="IPR029151">
    <property type="entry name" value="Sensor-like_sf"/>
</dbReference>
<evidence type="ECO:0000256" key="2">
    <source>
        <dbReference type="ARBA" id="ARBA00004429"/>
    </source>
</evidence>
<dbReference type="InterPro" id="IPR004358">
    <property type="entry name" value="Sig_transdc_His_kin-like_C"/>
</dbReference>
<evidence type="ECO:0000256" key="10">
    <source>
        <dbReference type="ARBA" id="ARBA00022777"/>
    </source>
</evidence>
<dbReference type="InterPro" id="IPR003594">
    <property type="entry name" value="HATPase_dom"/>
</dbReference>
<evidence type="ECO:0000256" key="13">
    <source>
        <dbReference type="ARBA" id="ARBA00023012"/>
    </source>
</evidence>
<evidence type="ECO:0000313" key="21">
    <source>
        <dbReference type="Proteomes" id="UP000225972"/>
    </source>
</evidence>
<dbReference type="InterPro" id="IPR017055">
    <property type="entry name" value="Sig_transdc_His_kinase_DctB"/>
</dbReference>
<keyword evidence="21" id="KW-1185">Reference proteome</keyword>
<evidence type="ECO:0000256" key="4">
    <source>
        <dbReference type="ARBA" id="ARBA00022475"/>
    </source>
</evidence>
<dbReference type="SMART" id="SM00388">
    <property type="entry name" value="HisKA"/>
    <property type="match status" value="1"/>
</dbReference>
<keyword evidence="10" id="KW-0418">Kinase</keyword>
<dbReference type="Proteomes" id="UP000225972">
    <property type="component" value="Unassembled WGS sequence"/>
</dbReference>
<dbReference type="AlphaFoldDB" id="A0A238JF88"/>
<comment type="subcellular location">
    <subcellularLocation>
        <location evidence="2">Cell inner membrane</location>
        <topology evidence="2">Multi-pass membrane protein</topology>
    </subcellularLocation>
</comment>
<dbReference type="EC" id="2.7.13.3" evidence="3"/>
<keyword evidence="5" id="KW-0997">Cell inner membrane</keyword>
<evidence type="ECO:0000256" key="3">
    <source>
        <dbReference type="ARBA" id="ARBA00012438"/>
    </source>
</evidence>
<keyword evidence="7 20" id="KW-0808">Transferase</keyword>
<keyword evidence="13" id="KW-0902">Two-component regulatory system</keyword>
<reference evidence="21" key="1">
    <citation type="submission" date="2017-05" db="EMBL/GenBank/DDBJ databases">
        <authorList>
            <person name="Rodrigo-Torres L."/>
            <person name="Arahal R. D."/>
            <person name="Lucena T."/>
        </authorList>
    </citation>
    <scope>NUCLEOTIDE SEQUENCE [LARGE SCALE GENOMIC DNA]</scope>
    <source>
        <strain evidence="21">CECT 8649</strain>
    </source>
</reference>
<gene>
    <name evidence="20" type="primary">dctB_3</name>
    <name evidence="20" type="ORF">TRP8649_02619</name>
</gene>
<dbReference type="GO" id="GO:0005524">
    <property type="term" value="F:ATP binding"/>
    <property type="evidence" value="ECO:0007669"/>
    <property type="project" value="UniProtKB-KW"/>
</dbReference>
<evidence type="ECO:0000256" key="15">
    <source>
        <dbReference type="ARBA" id="ARBA00059004"/>
    </source>
</evidence>
<keyword evidence="9" id="KW-0547">Nucleotide-binding</keyword>
<keyword evidence="11" id="KW-0067">ATP-binding</keyword>
<evidence type="ECO:0000256" key="1">
    <source>
        <dbReference type="ARBA" id="ARBA00000085"/>
    </source>
</evidence>
<comment type="function">
    <text evidence="15">Member of the two-component regulatory system DctB/DctD involved in the transport of C4-dicarboxylates. DctB functions as a membrane-associated protein kinase that phosphorylates DctD in response to environmental signals.</text>
</comment>
<keyword evidence="14 18" id="KW-0472">Membrane</keyword>
<proteinExistence type="predicted"/>
<dbReference type="SUPFAM" id="SSF55874">
    <property type="entry name" value="ATPase domain of HSP90 chaperone/DNA topoisomerase II/histidine kinase"/>
    <property type="match status" value="1"/>
</dbReference>
<dbReference type="PANTHER" id="PTHR43065:SF46">
    <property type="entry name" value="C4-DICARBOXYLATE TRANSPORT SENSOR PROTEIN DCTB"/>
    <property type="match status" value="1"/>
</dbReference>
<evidence type="ECO:0000256" key="8">
    <source>
        <dbReference type="ARBA" id="ARBA00022692"/>
    </source>
</evidence>
<evidence type="ECO:0000256" key="16">
    <source>
        <dbReference type="ARBA" id="ARBA00073143"/>
    </source>
</evidence>
<evidence type="ECO:0000256" key="14">
    <source>
        <dbReference type="ARBA" id="ARBA00023136"/>
    </source>
</evidence>
<keyword evidence="4" id="KW-1003">Cell membrane</keyword>
<evidence type="ECO:0000256" key="11">
    <source>
        <dbReference type="ARBA" id="ARBA00022840"/>
    </source>
</evidence>
<dbReference type="PRINTS" id="PR00344">
    <property type="entry name" value="BCTRLSENSOR"/>
</dbReference>
<keyword evidence="12 18" id="KW-1133">Transmembrane helix</keyword>
<name>A0A238JF88_9RHOB</name>
<keyword evidence="8 18" id="KW-0812">Transmembrane</keyword>
<dbReference type="InterPro" id="IPR005467">
    <property type="entry name" value="His_kinase_dom"/>
</dbReference>
<protein>
    <recommendedName>
        <fullName evidence="16">C4-dicarboxylate transport sensor protein DctB</fullName>
        <ecNumber evidence="3">2.7.13.3</ecNumber>
    </recommendedName>
</protein>
<evidence type="ECO:0000256" key="9">
    <source>
        <dbReference type="ARBA" id="ARBA00022741"/>
    </source>
</evidence>
<dbReference type="CDD" id="cd00082">
    <property type="entry name" value="HisKA"/>
    <property type="match status" value="1"/>
</dbReference>
<organism evidence="20 21">
    <name type="scientific">Pelagimonas phthalicica</name>
    <dbReference type="NCBI Taxonomy" id="1037362"/>
    <lineage>
        <taxon>Bacteria</taxon>
        <taxon>Pseudomonadati</taxon>
        <taxon>Pseudomonadota</taxon>
        <taxon>Alphaproteobacteria</taxon>
        <taxon>Rhodobacterales</taxon>
        <taxon>Roseobacteraceae</taxon>
        <taxon>Pelagimonas</taxon>
    </lineage>
</organism>
<dbReference type="SUPFAM" id="SSF103190">
    <property type="entry name" value="Sensory domain-like"/>
    <property type="match status" value="1"/>
</dbReference>
<accession>A0A238JF88</accession>
<evidence type="ECO:0000256" key="17">
    <source>
        <dbReference type="SAM" id="Coils"/>
    </source>
</evidence>
<feature type="domain" description="Histidine kinase" evidence="19">
    <location>
        <begin position="369"/>
        <end position="580"/>
    </location>
</feature>
<dbReference type="PANTHER" id="PTHR43065">
    <property type="entry name" value="SENSOR HISTIDINE KINASE"/>
    <property type="match status" value="1"/>
</dbReference>
<feature type="coiled-coil region" evidence="17">
    <location>
        <begin position="323"/>
        <end position="360"/>
    </location>
</feature>
<comment type="catalytic activity">
    <reaction evidence="1">
        <text>ATP + protein L-histidine = ADP + protein N-phospho-L-histidine.</text>
        <dbReference type="EC" id="2.7.13.3"/>
    </reaction>
</comment>
<evidence type="ECO:0000256" key="12">
    <source>
        <dbReference type="ARBA" id="ARBA00022989"/>
    </source>
</evidence>
<dbReference type="PIRSF" id="PIRSF036431">
    <property type="entry name" value="STHK_DctB"/>
    <property type="match status" value="1"/>
</dbReference>